<feature type="region of interest" description="Disordered" evidence="1">
    <location>
        <begin position="158"/>
        <end position="269"/>
    </location>
</feature>
<sequence length="269" mass="31085">MSDEEDYYGDDDEYIYYDDEPLDVVDDLAEHTMHSPVWQEDPRYETLDYFSDWDYYSDDFYDEDSSLRKPNVQLTTASNLAEGIQPLTVFNSKKGTRQRINTRHQNKRGTNPKISQKHQQWYPKVVWKSRPVLHKPPLIDPSDAETVALFENWRETFGENQTGAASPVEENKPAKRTGKDLRTKTAKSEPPQKTKTAKDAELTEQPNRGDALPQLQNGKNWTTRKRKAADINSDERKSKALRSSTSTNLKENLEDTPSKSTRSRKAARR</sequence>
<dbReference type="AlphaFoldDB" id="A0A161TBH1"/>
<dbReference type="GeneID" id="28900260"/>
<dbReference type="Proteomes" id="UP000076632">
    <property type="component" value="Unassembled WGS sequence"/>
</dbReference>
<accession>A0A161TBH1</accession>
<dbReference type="EMBL" id="KV407458">
    <property type="protein sequence ID" value="KZF23027.1"/>
    <property type="molecule type" value="Genomic_DNA"/>
</dbReference>
<gene>
    <name evidence="2" type="ORF">L228DRAFT_268391</name>
</gene>
<feature type="region of interest" description="Disordered" evidence="1">
    <location>
        <begin position="91"/>
        <end position="120"/>
    </location>
</feature>
<keyword evidence="3" id="KW-1185">Reference proteome</keyword>
<reference evidence="2 3" key="1">
    <citation type="journal article" date="2016" name="Fungal Biol.">
        <title>The genome of Xylona heveae provides a window into fungal endophytism.</title>
        <authorList>
            <person name="Gazis R."/>
            <person name="Kuo A."/>
            <person name="Riley R."/>
            <person name="LaButti K."/>
            <person name="Lipzen A."/>
            <person name="Lin J."/>
            <person name="Amirebrahimi M."/>
            <person name="Hesse C.N."/>
            <person name="Spatafora J.W."/>
            <person name="Henrissat B."/>
            <person name="Hainaut M."/>
            <person name="Grigoriev I.V."/>
            <person name="Hibbett D.S."/>
        </authorList>
    </citation>
    <scope>NUCLEOTIDE SEQUENCE [LARGE SCALE GENOMIC DNA]</scope>
    <source>
        <strain evidence="2 3">TC161</strain>
    </source>
</reference>
<feature type="compositionally biased region" description="Polar residues" evidence="1">
    <location>
        <begin position="241"/>
        <end position="250"/>
    </location>
</feature>
<evidence type="ECO:0000313" key="3">
    <source>
        <dbReference type="Proteomes" id="UP000076632"/>
    </source>
</evidence>
<name>A0A161TBH1_XYLHT</name>
<protein>
    <submittedName>
        <fullName evidence="2">Uncharacterized protein</fullName>
    </submittedName>
</protein>
<dbReference type="STRING" id="1328760.A0A161TBH1"/>
<dbReference type="InParanoid" id="A0A161TBH1"/>
<dbReference type="OrthoDB" id="5372734at2759"/>
<feature type="compositionally biased region" description="Polar residues" evidence="1">
    <location>
        <begin position="108"/>
        <end position="119"/>
    </location>
</feature>
<feature type="compositionally biased region" description="Basic residues" evidence="1">
    <location>
        <begin position="94"/>
        <end position="107"/>
    </location>
</feature>
<evidence type="ECO:0000256" key="1">
    <source>
        <dbReference type="SAM" id="MobiDB-lite"/>
    </source>
</evidence>
<evidence type="ECO:0000313" key="2">
    <source>
        <dbReference type="EMBL" id="KZF23027.1"/>
    </source>
</evidence>
<feature type="compositionally biased region" description="Basic and acidic residues" evidence="1">
    <location>
        <begin position="169"/>
        <end position="201"/>
    </location>
</feature>
<dbReference type="RefSeq" id="XP_018188582.1">
    <property type="nucleotide sequence ID" value="XM_018335123.1"/>
</dbReference>
<proteinExistence type="predicted"/>
<organism evidence="2 3">
    <name type="scientific">Xylona heveae (strain CBS 132557 / TC161)</name>
    <dbReference type="NCBI Taxonomy" id="1328760"/>
    <lineage>
        <taxon>Eukaryota</taxon>
        <taxon>Fungi</taxon>
        <taxon>Dikarya</taxon>
        <taxon>Ascomycota</taxon>
        <taxon>Pezizomycotina</taxon>
        <taxon>Xylonomycetes</taxon>
        <taxon>Xylonales</taxon>
        <taxon>Xylonaceae</taxon>
        <taxon>Xylona</taxon>
    </lineage>
</organism>